<evidence type="ECO:0000256" key="2">
    <source>
        <dbReference type="ARBA" id="ARBA00023002"/>
    </source>
</evidence>
<reference evidence="3 4" key="1">
    <citation type="submission" date="2014-07" db="EMBL/GenBank/DDBJ databases">
        <title>Draft genome sequence of Thalassospira profundimaris PR54-5.</title>
        <authorList>
            <person name="Lai Q."/>
            <person name="Shao Z."/>
        </authorList>
    </citation>
    <scope>NUCLEOTIDE SEQUENCE [LARGE SCALE GENOMIC DNA]</scope>
    <source>
        <strain evidence="3 4">PR54-5</strain>
    </source>
</reference>
<gene>
    <name evidence="3" type="ORF">TH30_00570</name>
</gene>
<dbReference type="OrthoDB" id="109589at2"/>
<proteinExistence type="inferred from homology"/>
<evidence type="ECO:0000313" key="4">
    <source>
        <dbReference type="Proteomes" id="UP000252255"/>
    </source>
</evidence>
<sequence>MTEQAPLQSKFGAASTAAEIIQGHNLYGKVAVVTGGYSGIGLEVARLMAQAGAKVILPARNPEKAQTAIEPYADLNMEIVPMNLMDPESITAFSQWFAQTGQSLDILINNAAIMACPLIRDDRGFEAQFSTNHLGHFQLTVGLWPALRMAGTSRVVTVSSRGHFRGQVDFDDPNFMSRAYDQWEAYGQSKSANALFAMAVDRRGQSDGIRAFSLHPGGIVSTNLAQFMTDDQIKATGFVDDNGIPIIDPENGKKNIYQGAATTMWCAISPELEDKGGVYCEDCNIAPITITDQGVRKGVRPWACDADIAERLWKLSEELTGFGLS</sequence>
<evidence type="ECO:0000256" key="1">
    <source>
        <dbReference type="ARBA" id="ARBA00006484"/>
    </source>
</evidence>
<dbReference type="SUPFAM" id="SSF51735">
    <property type="entry name" value="NAD(P)-binding Rossmann-fold domains"/>
    <property type="match status" value="1"/>
</dbReference>
<dbReference type="AlphaFoldDB" id="A0A367X5C7"/>
<dbReference type="PRINTS" id="PR00081">
    <property type="entry name" value="GDHRDH"/>
</dbReference>
<dbReference type="InterPro" id="IPR036291">
    <property type="entry name" value="NAD(P)-bd_dom_sf"/>
</dbReference>
<evidence type="ECO:0000313" key="3">
    <source>
        <dbReference type="EMBL" id="RCK48864.1"/>
    </source>
</evidence>
<accession>A0A367X5C7</accession>
<dbReference type="Gene3D" id="3.40.50.720">
    <property type="entry name" value="NAD(P)-binding Rossmann-like Domain"/>
    <property type="match status" value="1"/>
</dbReference>
<comment type="caution">
    <text evidence="3">The sequence shown here is derived from an EMBL/GenBank/DDBJ whole genome shotgun (WGS) entry which is preliminary data.</text>
</comment>
<dbReference type="GO" id="GO:0016491">
    <property type="term" value="F:oxidoreductase activity"/>
    <property type="evidence" value="ECO:0007669"/>
    <property type="project" value="UniProtKB-KW"/>
</dbReference>
<name>A0A367X5C7_9PROT</name>
<comment type="similarity">
    <text evidence="1">Belongs to the short-chain dehydrogenases/reductases (SDR) family.</text>
</comment>
<dbReference type="Pfam" id="PF00106">
    <property type="entry name" value="adh_short"/>
    <property type="match status" value="1"/>
</dbReference>
<dbReference type="RefSeq" id="WP_114096163.1">
    <property type="nucleotide sequence ID" value="NZ_JPWI01000001.1"/>
</dbReference>
<keyword evidence="2" id="KW-0560">Oxidoreductase</keyword>
<protein>
    <submittedName>
        <fullName evidence="3">Oxidoreductase</fullName>
    </submittedName>
</protein>
<dbReference type="Proteomes" id="UP000252255">
    <property type="component" value="Unassembled WGS sequence"/>
</dbReference>
<dbReference type="PANTHER" id="PTHR24320">
    <property type="entry name" value="RETINOL DEHYDROGENASE"/>
    <property type="match status" value="1"/>
</dbReference>
<dbReference type="PANTHER" id="PTHR24320:SF148">
    <property type="entry name" value="NAD(P)-BINDING ROSSMANN-FOLD SUPERFAMILY PROTEIN"/>
    <property type="match status" value="1"/>
</dbReference>
<organism evidence="3 4">
    <name type="scientific">Thalassospira profundimaris</name>
    <dbReference type="NCBI Taxonomy" id="502049"/>
    <lineage>
        <taxon>Bacteria</taxon>
        <taxon>Pseudomonadati</taxon>
        <taxon>Pseudomonadota</taxon>
        <taxon>Alphaproteobacteria</taxon>
        <taxon>Rhodospirillales</taxon>
        <taxon>Thalassospiraceae</taxon>
        <taxon>Thalassospira</taxon>
    </lineage>
</organism>
<dbReference type="EMBL" id="JPWI01000001">
    <property type="protein sequence ID" value="RCK48864.1"/>
    <property type="molecule type" value="Genomic_DNA"/>
</dbReference>
<dbReference type="InterPro" id="IPR002347">
    <property type="entry name" value="SDR_fam"/>
</dbReference>